<accession>A0A9P1C286</accession>
<evidence type="ECO:0000313" key="1">
    <source>
        <dbReference type="EMBL" id="CAI3983769.1"/>
    </source>
</evidence>
<name>A0A9P1C286_9DINO</name>
<sequence>MGILKQVLTQLLLYYTRLQKVIRKAFPQQPPAFANEMVSNTTILMEVRRDNFT</sequence>
<keyword evidence="3" id="KW-1185">Reference proteome</keyword>
<dbReference type="Proteomes" id="UP001152797">
    <property type="component" value="Unassembled WGS sequence"/>
</dbReference>
<organism evidence="1">
    <name type="scientific">Cladocopium goreaui</name>
    <dbReference type="NCBI Taxonomy" id="2562237"/>
    <lineage>
        <taxon>Eukaryota</taxon>
        <taxon>Sar</taxon>
        <taxon>Alveolata</taxon>
        <taxon>Dinophyceae</taxon>
        <taxon>Suessiales</taxon>
        <taxon>Symbiodiniaceae</taxon>
        <taxon>Cladocopium</taxon>
    </lineage>
</organism>
<evidence type="ECO:0000313" key="2">
    <source>
        <dbReference type="EMBL" id="CAL1137144.1"/>
    </source>
</evidence>
<evidence type="ECO:0000313" key="3">
    <source>
        <dbReference type="Proteomes" id="UP001152797"/>
    </source>
</evidence>
<dbReference type="EMBL" id="CAMXCT010000835">
    <property type="protein sequence ID" value="CAI3983769.1"/>
    <property type="molecule type" value="Genomic_DNA"/>
</dbReference>
<reference evidence="2" key="2">
    <citation type="submission" date="2024-04" db="EMBL/GenBank/DDBJ databases">
        <authorList>
            <person name="Chen Y."/>
            <person name="Shah S."/>
            <person name="Dougan E. K."/>
            <person name="Thang M."/>
            <person name="Chan C."/>
        </authorList>
    </citation>
    <scope>NUCLEOTIDE SEQUENCE [LARGE SCALE GENOMIC DNA]</scope>
</reference>
<dbReference type="EMBL" id="CAMXCT020000835">
    <property type="protein sequence ID" value="CAL1137144.1"/>
    <property type="molecule type" value="Genomic_DNA"/>
</dbReference>
<comment type="caution">
    <text evidence="1">The sequence shown here is derived from an EMBL/GenBank/DDBJ whole genome shotgun (WGS) entry which is preliminary data.</text>
</comment>
<protein>
    <submittedName>
        <fullName evidence="1">Uncharacterized protein</fullName>
    </submittedName>
</protein>
<dbReference type="EMBL" id="CAMXCT030000835">
    <property type="protein sequence ID" value="CAL4771081.1"/>
    <property type="molecule type" value="Genomic_DNA"/>
</dbReference>
<dbReference type="AlphaFoldDB" id="A0A9P1C286"/>
<gene>
    <name evidence="1" type="ORF">C1SCF055_LOCUS11355</name>
</gene>
<reference evidence="1" key="1">
    <citation type="submission" date="2022-10" db="EMBL/GenBank/DDBJ databases">
        <authorList>
            <person name="Chen Y."/>
            <person name="Dougan E. K."/>
            <person name="Chan C."/>
            <person name="Rhodes N."/>
            <person name="Thang M."/>
        </authorList>
    </citation>
    <scope>NUCLEOTIDE SEQUENCE</scope>
</reference>
<proteinExistence type="predicted"/>
<feature type="non-terminal residue" evidence="1">
    <location>
        <position position="53"/>
    </location>
</feature>